<protein>
    <recommendedName>
        <fullName evidence="2">WAP domain-containing protein</fullName>
    </recommendedName>
</protein>
<evidence type="ECO:0000256" key="1">
    <source>
        <dbReference type="SAM" id="SignalP"/>
    </source>
</evidence>
<feature type="domain" description="WAP" evidence="2">
    <location>
        <begin position="73"/>
        <end position="115"/>
    </location>
</feature>
<comment type="caution">
    <text evidence="3">The sequence shown here is derived from an EMBL/GenBank/DDBJ whole genome shotgun (WGS) entry which is preliminary data.</text>
</comment>
<gene>
    <name evidence="3" type="ORF">DPMN_128885</name>
</gene>
<dbReference type="InterPro" id="IPR036645">
    <property type="entry name" value="Elafin-like_sf"/>
</dbReference>
<dbReference type="GO" id="GO:0005615">
    <property type="term" value="C:extracellular space"/>
    <property type="evidence" value="ECO:0007669"/>
    <property type="project" value="TreeGrafter"/>
</dbReference>
<reference evidence="3" key="2">
    <citation type="submission" date="2020-11" db="EMBL/GenBank/DDBJ databases">
        <authorList>
            <person name="McCartney M.A."/>
            <person name="Auch B."/>
            <person name="Kono T."/>
            <person name="Mallez S."/>
            <person name="Becker A."/>
            <person name="Gohl D.M."/>
            <person name="Silverstein K.A.T."/>
            <person name="Koren S."/>
            <person name="Bechman K.B."/>
            <person name="Herman A."/>
            <person name="Abrahante J.E."/>
            <person name="Garbe J."/>
        </authorList>
    </citation>
    <scope>NUCLEOTIDE SEQUENCE</scope>
    <source>
        <strain evidence="3">Duluth1</strain>
        <tissue evidence="3">Whole animal</tissue>
    </source>
</reference>
<sequence>MELMHALLCICTCAIGLTSGARIRYGNYQIPSDTHDRQRDHNQTEKKEKWMVDSVIYDDYQADAPVTMSTEEVCPPALLGADDYEACNVTACSSDVECSADFRCCYNGCVFTCVPEVKPAALLDWKKEPRRSRSGISWLIEGKPSLDVGGEPCSTTPPDPDEDPLLCPHGYFCHVTDSAKPHRGIPNSGYCVKQTDGQYSQKNEEIVITAGLKQPNTCTIDNIRLLEGASIRLHRKTWQVYKAHTYIYERASFWEKWT</sequence>
<organism evidence="3 4">
    <name type="scientific">Dreissena polymorpha</name>
    <name type="common">Zebra mussel</name>
    <name type="synonym">Mytilus polymorpha</name>
    <dbReference type="NCBI Taxonomy" id="45954"/>
    <lineage>
        <taxon>Eukaryota</taxon>
        <taxon>Metazoa</taxon>
        <taxon>Spiralia</taxon>
        <taxon>Lophotrochozoa</taxon>
        <taxon>Mollusca</taxon>
        <taxon>Bivalvia</taxon>
        <taxon>Autobranchia</taxon>
        <taxon>Heteroconchia</taxon>
        <taxon>Euheterodonta</taxon>
        <taxon>Imparidentia</taxon>
        <taxon>Neoheterodontei</taxon>
        <taxon>Myida</taxon>
        <taxon>Dreissenoidea</taxon>
        <taxon>Dreissenidae</taxon>
        <taxon>Dreissena</taxon>
    </lineage>
</organism>
<dbReference type="Proteomes" id="UP000828390">
    <property type="component" value="Unassembled WGS sequence"/>
</dbReference>
<accession>A0A9D4K019</accession>
<dbReference type="GO" id="GO:0030414">
    <property type="term" value="F:peptidase inhibitor activity"/>
    <property type="evidence" value="ECO:0007669"/>
    <property type="project" value="InterPro"/>
</dbReference>
<evidence type="ECO:0000313" key="3">
    <source>
        <dbReference type="EMBL" id="KAH3826957.1"/>
    </source>
</evidence>
<dbReference type="InterPro" id="IPR042357">
    <property type="entry name" value="WFDC1"/>
</dbReference>
<proteinExistence type="predicted"/>
<keyword evidence="4" id="KW-1185">Reference proteome</keyword>
<keyword evidence="1" id="KW-0732">Signal</keyword>
<dbReference type="AlphaFoldDB" id="A0A9D4K019"/>
<evidence type="ECO:0000313" key="4">
    <source>
        <dbReference type="Proteomes" id="UP000828390"/>
    </source>
</evidence>
<dbReference type="Pfam" id="PF00095">
    <property type="entry name" value="WAP"/>
    <property type="match status" value="1"/>
</dbReference>
<dbReference type="EMBL" id="JAIWYP010000005">
    <property type="protein sequence ID" value="KAH3826957.1"/>
    <property type="molecule type" value="Genomic_DNA"/>
</dbReference>
<dbReference type="PANTHER" id="PTHR14308">
    <property type="entry name" value="WAP FOUR-DISULFIDE CORE DOMAIN PROTEIN 1"/>
    <property type="match status" value="1"/>
</dbReference>
<dbReference type="GO" id="GO:0001558">
    <property type="term" value="P:regulation of cell growth"/>
    <property type="evidence" value="ECO:0007669"/>
    <property type="project" value="TreeGrafter"/>
</dbReference>
<feature type="chain" id="PRO_5038855169" description="WAP domain-containing protein" evidence="1">
    <location>
        <begin position="21"/>
        <end position="258"/>
    </location>
</feature>
<dbReference type="SUPFAM" id="SSF57256">
    <property type="entry name" value="Elafin-like"/>
    <property type="match status" value="1"/>
</dbReference>
<dbReference type="Gene3D" id="4.10.75.10">
    <property type="entry name" value="Elafin-like"/>
    <property type="match status" value="1"/>
</dbReference>
<dbReference type="InterPro" id="IPR008197">
    <property type="entry name" value="WAP_dom"/>
</dbReference>
<evidence type="ECO:0000259" key="2">
    <source>
        <dbReference type="Pfam" id="PF00095"/>
    </source>
</evidence>
<name>A0A9D4K019_DREPO</name>
<feature type="signal peptide" evidence="1">
    <location>
        <begin position="1"/>
        <end position="20"/>
    </location>
</feature>
<reference evidence="3" key="1">
    <citation type="journal article" date="2019" name="bioRxiv">
        <title>The Genome of the Zebra Mussel, Dreissena polymorpha: A Resource for Invasive Species Research.</title>
        <authorList>
            <person name="McCartney M.A."/>
            <person name="Auch B."/>
            <person name="Kono T."/>
            <person name="Mallez S."/>
            <person name="Zhang Y."/>
            <person name="Obille A."/>
            <person name="Becker A."/>
            <person name="Abrahante J.E."/>
            <person name="Garbe J."/>
            <person name="Badalamenti J.P."/>
            <person name="Herman A."/>
            <person name="Mangelson H."/>
            <person name="Liachko I."/>
            <person name="Sullivan S."/>
            <person name="Sone E.D."/>
            <person name="Koren S."/>
            <person name="Silverstein K.A.T."/>
            <person name="Beckman K.B."/>
            <person name="Gohl D.M."/>
        </authorList>
    </citation>
    <scope>NUCLEOTIDE SEQUENCE</scope>
    <source>
        <strain evidence="3">Duluth1</strain>
        <tissue evidence="3">Whole animal</tissue>
    </source>
</reference>
<dbReference type="PANTHER" id="PTHR14308:SF0">
    <property type="entry name" value="WAP FOUR-DISULFIDE CORE DOMAIN PROTEIN 1"/>
    <property type="match status" value="1"/>
</dbReference>